<dbReference type="EMBL" id="BFEA01000004">
    <property type="protein sequence ID" value="GBG59370.1"/>
    <property type="molecule type" value="Genomic_DNA"/>
</dbReference>
<feature type="region of interest" description="Disordered" evidence="1">
    <location>
        <begin position="285"/>
        <end position="332"/>
    </location>
</feature>
<evidence type="ECO:0000256" key="1">
    <source>
        <dbReference type="SAM" id="MobiDB-lite"/>
    </source>
</evidence>
<sequence length="355" mass="37144">MTLAVSLVLALESFTFSAAQGVPSTPASPSVPGDMPVGFSSPSPVSAPSDAGASSPVLPPESTVYPGGEVAMSAPPQNALCPLTNLPPHRPARPQARCKAASNMSCCDDCSELSLALNTKSKNLTSLLGKIAPGVSTVCDLLRPYQRCQHHLEAIICAINCNPDAARYVAVNGTEKTLKFCNDMAEDMFASCRNISKFLATLDAPTFLSLLFEYLGTNLGIDGTLKTEVVTTPECYGGPTHTDFPATPFCCDPLVIPAECKDNITDPTLVAAANASVGQECTVMQMQSAQDSQGSGSGRGSQPSSPSAGSLMQEPQGNDGVQGSRPSKSSARRNQAELGGYLLAILLSLWWFMSF</sequence>
<feature type="compositionally biased region" description="Low complexity" evidence="1">
    <location>
        <begin position="285"/>
        <end position="310"/>
    </location>
</feature>
<evidence type="ECO:0008006" key="5">
    <source>
        <dbReference type="Google" id="ProtNLM"/>
    </source>
</evidence>
<evidence type="ECO:0000313" key="3">
    <source>
        <dbReference type="EMBL" id="GBG59370.1"/>
    </source>
</evidence>
<dbReference type="Proteomes" id="UP000265515">
    <property type="component" value="Unassembled WGS sequence"/>
</dbReference>
<feature type="region of interest" description="Disordered" evidence="1">
    <location>
        <begin position="20"/>
        <end position="69"/>
    </location>
</feature>
<protein>
    <recommendedName>
        <fullName evidence="5">Saposin B-type domain-containing protein</fullName>
    </recommendedName>
</protein>
<keyword evidence="4" id="KW-1185">Reference proteome</keyword>
<name>A0A388JNG1_CHABU</name>
<reference evidence="3 4" key="1">
    <citation type="journal article" date="2018" name="Cell">
        <title>The Chara Genome: Secondary Complexity and Implications for Plant Terrestrialization.</title>
        <authorList>
            <person name="Nishiyama T."/>
            <person name="Sakayama H."/>
            <person name="Vries J.D."/>
            <person name="Buschmann H."/>
            <person name="Saint-Marcoux D."/>
            <person name="Ullrich K.K."/>
            <person name="Haas F.B."/>
            <person name="Vanderstraeten L."/>
            <person name="Becker D."/>
            <person name="Lang D."/>
            <person name="Vosolsobe S."/>
            <person name="Rombauts S."/>
            <person name="Wilhelmsson P.K.I."/>
            <person name="Janitza P."/>
            <person name="Kern R."/>
            <person name="Heyl A."/>
            <person name="Rumpler F."/>
            <person name="Villalobos L.I.A.C."/>
            <person name="Clay J.M."/>
            <person name="Skokan R."/>
            <person name="Toyoda A."/>
            <person name="Suzuki Y."/>
            <person name="Kagoshima H."/>
            <person name="Schijlen E."/>
            <person name="Tajeshwar N."/>
            <person name="Catarino B."/>
            <person name="Hetherington A.J."/>
            <person name="Saltykova A."/>
            <person name="Bonnot C."/>
            <person name="Breuninger H."/>
            <person name="Symeonidi A."/>
            <person name="Radhakrishnan G.V."/>
            <person name="Van Nieuwerburgh F."/>
            <person name="Deforce D."/>
            <person name="Chang C."/>
            <person name="Karol K.G."/>
            <person name="Hedrich R."/>
            <person name="Ulvskov P."/>
            <person name="Glockner G."/>
            <person name="Delwiche C.F."/>
            <person name="Petrasek J."/>
            <person name="Van de Peer Y."/>
            <person name="Friml J."/>
            <person name="Beilby M."/>
            <person name="Dolan L."/>
            <person name="Kohara Y."/>
            <person name="Sugano S."/>
            <person name="Fujiyama A."/>
            <person name="Delaux P.-M."/>
            <person name="Quint M."/>
            <person name="TheiBen G."/>
            <person name="Hagemann M."/>
            <person name="Harholt J."/>
            <person name="Dunand C."/>
            <person name="Zachgo S."/>
            <person name="Langdale J."/>
            <person name="Maumus F."/>
            <person name="Straeten D.V.D."/>
            <person name="Gould S.B."/>
            <person name="Rensing S.A."/>
        </authorList>
    </citation>
    <scope>NUCLEOTIDE SEQUENCE [LARGE SCALE GENOMIC DNA]</scope>
    <source>
        <strain evidence="3 4">S276</strain>
    </source>
</reference>
<dbReference type="AlphaFoldDB" id="A0A388JNG1"/>
<proteinExistence type="predicted"/>
<dbReference type="Gramene" id="GBG59370">
    <property type="protein sequence ID" value="GBG59370"/>
    <property type="gene ID" value="CBR_g38398"/>
</dbReference>
<dbReference type="OrthoDB" id="2067940at2759"/>
<gene>
    <name evidence="3" type="ORF">CBR_g38398</name>
</gene>
<feature type="signal peptide" evidence="2">
    <location>
        <begin position="1"/>
        <end position="19"/>
    </location>
</feature>
<evidence type="ECO:0000313" key="4">
    <source>
        <dbReference type="Proteomes" id="UP000265515"/>
    </source>
</evidence>
<evidence type="ECO:0000256" key="2">
    <source>
        <dbReference type="SAM" id="SignalP"/>
    </source>
</evidence>
<feature type="compositionally biased region" description="Polar residues" evidence="1">
    <location>
        <begin position="313"/>
        <end position="332"/>
    </location>
</feature>
<feature type="chain" id="PRO_5017191570" description="Saposin B-type domain-containing protein" evidence="2">
    <location>
        <begin position="20"/>
        <end position="355"/>
    </location>
</feature>
<comment type="caution">
    <text evidence="3">The sequence shown here is derived from an EMBL/GenBank/DDBJ whole genome shotgun (WGS) entry which is preliminary data.</text>
</comment>
<feature type="compositionally biased region" description="Low complexity" evidence="1">
    <location>
        <begin position="36"/>
        <end position="56"/>
    </location>
</feature>
<organism evidence="3 4">
    <name type="scientific">Chara braunii</name>
    <name type="common">Braun's stonewort</name>
    <dbReference type="NCBI Taxonomy" id="69332"/>
    <lineage>
        <taxon>Eukaryota</taxon>
        <taxon>Viridiplantae</taxon>
        <taxon>Streptophyta</taxon>
        <taxon>Charophyceae</taxon>
        <taxon>Charales</taxon>
        <taxon>Characeae</taxon>
        <taxon>Chara</taxon>
    </lineage>
</organism>
<keyword evidence="2" id="KW-0732">Signal</keyword>
<accession>A0A388JNG1</accession>